<proteinExistence type="predicted"/>
<reference evidence="2" key="1">
    <citation type="journal article" date="2023" name="Front. Plant Sci.">
        <title>Chromosomal-level genome assembly of Melastoma candidum provides insights into trichome evolution.</title>
        <authorList>
            <person name="Zhong Y."/>
            <person name="Wu W."/>
            <person name="Sun C."/>
            <person name="Zou P."/>
            <person name="Liu Y."/>
            <person name="Dai S."/>
            <person name="Zhou R."/>
        </authorList>
    </citation>
    <scope>NUCLEOTIDE SEQUENCE [LARGE SCALE GENOMIC DNA]</scope>
</reference>
<name>A0ACB9R3L7_9MYRT</name>
<evidence type="ECO:0000313" key="2">
    <source>
        <dbReference type="Proteomes" id="UP001057402"/>
    </source>
</evidence>
<accession>A0ACB9R3L7</accession>
<gene>
    <name evidence="1" type="ORF">MLD38_011607</name>
</gene>
<protein>
    <submittedName>
        <fullName evidence="1">Uncharacterized protein</fullName>
    </submittedName>
</protein>
<organism evidence="1 2">
    <name type="scientific">Melastoma candidum</name>
    <dbReference type="NCBI Taxonomy" id="119954"/>
    <lineage>
        <taxon>Eukaryota</taxon>
        <taxon>Viridiplantae</taxon>
        <taxon>Streptophyta</taxon>
        <taxon>Embryophyta</taxon>
        <taxon>Tracheophyta</taxon>
        <taxon>Spermatophyta</taxon>
        <taxon>Magnoliopsida</taxon>
        <taxon>eudicotyledons</taxon>
        <taxon>Gunneridae</taxon>
        <taxon>Pentapetalae</taxon>
        <taxon>rosids</taxon>
        <taxon>malvids</taxon>
        <taxon>Myrtales</taxon>
        <taxon>Melastomataceae</taxon>
        <taxon>Melastomatoideae</taxon>
        <taxon>Melastomateae</taxon>
        <taxon>Melastoma</taxon>
    </lineage>
</organism>
<comment type="caution">
    <text evidence="1">The sequence shown here is derived from an EMBL/GenBank/DDBJ whole genome shotgun (WGS) entry which is preliminary data.</text>
</comment>
<dbReference type="EMBL" id="CM042883">
    <property type="protein sequence ID" value="KAI4373485.1"/>
    <property type="molecule type" value="Genomic_DNA"/>
</dbReference>
<dbReference type="Proteomes" id="UP001057402">
    <property type="component" value="Chromosome 4"/>
</dbReference>
<sequence>MKWLDLFCTSPASTAVYTSLDQRSVLRHQTRPHRHPERPPRPGIQTHLPIPCTSYQLAITPRPKSHHNDRRCGSGDGGERITELGRRKSCADAYDRSPMGSSRYLLSDKPFDGPMPWPQERSGTIVPAQPVAVARHSVSCDGSPSLKGSYPARSRDQVVVLRVSLHCKGCESKVRKHLSKMEGVRSFSIDFEKKKVTVRGELSPASVLASVSGVKNAHLLWPPTLPSSSSPSPTSSSSSSSSTLTWSSSQD</sequence>
<evidence type="ECO:0000313" key="1">
    <source>
        <dbReference type="EMBL" id="KAI4373485.1"/>
    </source>
</evidence>
<keyword evidence="2" id="KW-1185">Reference proteome</keyword>